<reference evidence="1 2" key="1">
    <citation type="submission" date="2024-07" db="EMBL/GenBank/DDBJ databases">
        <title>Genomic Encyclopedia of Type Strains, Phase V (KMG-V): Genome sequencing to study the core and pangenomes of soil and plant-associated prokaryotes.</title>
        <authorList>
            <person name="Whitman W."/>
        </authorList>
    </citation>
    <scope>NUCLEOTIDE SEQUENCE [LARGE SCALE GENOMIC DNA]</scope>
    <source>
        <strain evidence="1 2">USDA 152</strain>
    </source>
</reference>
<accession>A0ABV4FP67</accession>
<evidence type="ECO:0000313" key="2">
    <source>
        <dbReference type="Proteomes" id="UP001565369"/>
    </source>
</evidence>
<name>A0ABV4FP67_9BRAD</name>
<dbReference type="EMBL" id="JBGBZJ010000003">
    <property type="protein sequence ID" value="MEY9453390.1"/>
    <property type="molecule type" value="Genomic_DNA"/>
</dbReference>
<protein>
    <submittedName>
        <fullName evidence="1">Uncharacterized protein</fullName>
    </submittedName>
</protein>
<proteinExistence type="predicted"/>
<dbReference type="Proteomes" id="UP001565369">
    <property type="component" value="Unassembled WGS sequence"/>
</dbReference>
<sequence length="200" mass="21555">MQKLNLFISHKSTRAIPFASTVTHDFLVQSMLDGDVRRIEYRNNVVVDERIVPVEGIIVERFDGRYAVDIVDGGLAHDPAAASLTQLAFASGCHGVIEVSAADIRSEPRCSAAREVWSHRAVRLHSDDRAEILETLERDGPVSLAQLIETVATRGDARALIFALASEGAVALDLRGGITDDLIVRSGYTGSSAGLRAYGA</sequence>
<keyword evidence="2" id="KW-1185">Reference proteome</keyword>
<comment type="caution">
    <text evidence="1">The sequence shown here is derived from an EMBL/GenBank/DDBJ whole genome shotgun (WGS) entry which is preliminary data.</text>
</comment>
<organism evidence="1 2">
    <name type="scientific">Bradyrhizobium ottawaense</name>
    <dbReference type="NCBI Taxonomy" id="931866"/>
    <lineage>
        <taxon>Bacteria</taxon>
        <taxon>Pseudomonadati</taxon>
        <taxon>Pseudomonadota</taxon>
        <taxon>Alphaproteobacteria</taxon>
        <taxon>Hyphomicrobiales</taxon>
        <taxon>Nitrobacteraceae</taxon>
        <taxon>Bradyrhizobium</taxon>
    </lineage>
</organism>
<evidence type="ECO:0000313" key="1">
    <source>
        <dbReference type="EMBL" id="MEY9453390.1"/>
    </source>
</evidence>
<dbReference type="RefSeq" id="WP_028141985.1">
    <property type="nucleotide sequence ID" value="NZ_AXAF01000013.1"/>
</dbReference>
<gene>
    <name evidence="1" type="ORF">ABIG07_002338</name>
</gene>